<sequence length="74" mass="8461">MIRAAARFAKKRTIGAILADASYLPEKQCFAWNIVSQTQLAQRFPYQYDKRNKRSVRSDFVRIGTGGALCVFLF</sequence>
<evidence type="ECO:0000313" key="2">
    <source>
        <dbReference type="Proteomes" id="UP000006462"/>
    </source>
</evidence>
<keyword evidence="2" id="KW-1185">Reference proteome</keyword>
<proteinExistence type="predicted"/>
<gene>
    <name evidence="1" type="ORF">HMPREF7215_1968</name>
</gene>
<reference evidence="1 2" key="1">
    <citation type="submission" date="2009-12" db="EMBL/GenBank/DDBJ databases">
        <authorList>
            <person name="Shrivastava S."/>
            <person name="Madupu R."/>
            <person name="Durkin A.S."/>
            <person name="Torralba M."/>
            <person name="Methe B."/>
            <person name="Sutton G.G."/>
            <person name="Strausberg R.L."/>
            <person name="Nelson K.E."/>
        </authorList>
    </citation>
    <scope>NUCLEOTIDE SEQUENCE [LARGE SCALE GENOMIC DNA]</scope>
    <source>
        <strain evidence="1 2">W5455</strain>
    </source>
</reference>
<accession>A0ABM9ZVT0</accession>
<name>A0ABM9ZVT0_9BACT</name>
<organism evidence="1 2">
    <name type="scientific">Pyramidobacter piscolens W5455</name>
    <dbReference type="NCBI Taxonomy" id="352165"/>
    <lineage>
        <taxon>Bacteria</taxon>
        <taxon>Thermotogati</taxon>
        <taxon>Synergistota</taxon>
        <taxon>Synergistia</taxon>
        <taxon>Synergistales</taxon>
        <taxon>Dethiosulfovibrionaceae</taxon>
        <taxon>Pyramidobacter</taxon>
    </lineage>
</organism>
<dbReference type="Proteomes" id="UP000006462">
    <property type="component" value="Unassembled WGS sequence"/>
</dbReference>
<protein>
    <recommendedName>
        <fullName evidence="3">Transposase IS701-like DDE domain-containing protein</fullName>
    </recommendedName>
</protein>
<evidence type="ECO:0008006" key="3">
    <source>
        <dbReference type="Google" id="ProtNLM"/>
    </source>
</evidence>
<evidence type="ECO:0000313" key="1">
    <source>
        <dbReference type="EMBL" id="EFB90966.1"/>
    </source>
</evidence>
<comment type="caution">
    <text evidence="1">The sequence shown here is derived from an EMBL/GenBank/DDBJ whole genome shotgun (WGS) entry which is preliminary data.</text>
</comment>
<dbReference type="EMBL" id="ADFP01000054">
    <property type="protein sequence ID" value="EFB90966.1"/>
    <property type="molecule type" value="Genomic_DNA"/>
</dbReference>